<accession>A0A1M6ZZT4</accession>
<organism evidence="1 2">
    <name type="scientific">Fibrobacter intestinalis</name>
    <dbReference type="NCBI Taxonomy" id="28122"/>
    <lineage>
        <taxon>Bacteria</taxon>
        <taxon>Pseudomonadati</taxon>
        <taxon>Fibrobacterota</taxon>
        <taxon>Fibrobacteria</taxon>
        <taxon>Fibrobacterales</taxon>
        <taxon>Fibrobacteraceae</taxon>
        <taxon>Fibrobacter</taxon>
    </lineage>
</organism>
<keyword evidence="2" id="KW-1185">Reference proteome</keyword>
<gene>
    <name evidence="1" type="ORF">SAMN05720469_1811</name>
</gene>
<reference evidence="2" key="1">
    <citation type="submission" date="2016-11" db="EMBL/GenBank/DDBJ databases">
        <authorList>
            <person name="Varghese N."/>
            <person name="Submissions S."/>
        </authorList>
    </citation>
    <scope>NUCLEOTIDE SEQUENCE [LARGE SCALE GENOMIC DNA]</scope>
    <source>
        <strain evidence="2">UWOS</strain>
    </source>
</reference>
<dbReference type="AlphaFoldDB" id="A0A1M6ZZT4"/>
<dbReference type="EMBL" id="FRAW01000081">
    <property type="protein sequence ID" value="SHL35865.1"/>
    <property type="molecule type" value="Genomic_DNA"/>
</dbReference>
<evidence type="ECO:0000313" key="1">
    <source>
        <dbReference type="EMBL" id="SHL35865.1"/>
    </source>
</evidence>
<evidence type="ECO:0000313" key="2">
    <source>
        <dbReference type="Proteomes" id="UP000184275"/>
    </source>
</evidence>
<name>A0A1M6ZZT4_9BACT</name>
<dbReference type="RefSeq" id="WP_073306489.1">
    <property type="nucleotide sequence ID" value="NZ_FRAW01000081.1"/>
</dbReference>
<dbReference type="Proteomes" id="UP000184275">
    <property type="component" value="Unassembled WGS sequence"/>
</dbReference>
<sequence>ENMKKRWMKLFVAALLCVGMWGCGLFDEDVTHEVHEKRHSGLVIAILDDSLALETNGRGWTDHTESCDYWDNCDGGTINQGLFLVNYRDKQRPLWGDTIDGVITIIWGLAADSTVMFYDKKNNFGFWKVGKHPDVRKKIKLEDECAWNDPYTRAKPWINGKILLKDMYPCTFAILDTATGVVNKLDFAGEYAWLEGCDDITYIDGDVACLRQRGDRLCEVDFEKKGEIVDSLIKSEWMMGNPPYFMGNAARLPVYTWDKEDPAHNFGDRIALIGKNGFVFENYPETWLKYNSFVDSTGFSISYSSSDLMITK</sequence>
<proteinExistence type="predicted"/>
<feature type="non-terminal residue" evidence="1">
    <location>
        <position position="1"/>
    </location>
</feature>
<protein>
    <submittedName>
        <fullName evidence="1">Uncharacterized protein</fullName>
    </submittedName>
</protein>